<keyword evidence="1" id="KW-0175">Coiled coil</keyword>
<evidence type="ECO:0000313" key="4">
    <source>
        <dbReference type="Proteomes" id="UP000016923"/>
    </source>
</evidence>
<dbReference type="eggNOG" id="ENOG502RKSV">
    <property type="taxonomic scope" value="Eukaryota"/>
</dbReference>
<feature type="region of interest" description="Disordered" evidence="2">
    <location>
        <begin position="806"/>
        <end position="831"/>
    </location>
</feature>
<dbReference type="STRING" id="1262450.S3CUI8"/>
<dbReference type="AlphaFoldDB" id="S3CUI8"/>
<feature type="region of interest" description="Disordered" evidence="2">
    <location>
        <begin position="571"/>
        <end position="599"/>
    </location>
</feature>
<organism evidence="3 4">
    <name type="scientific">Ophiostoma piceae (strain UAMH 11346)</name>
    <name type="common">Sap stain fungus</name>
    <dbReference type="NCBI Taxonomy" id="1262450"/>
    <lineage>
        <taxon>Eukaryota</taxon>
        <taxon>Fungi</taxon>
        <taxon>Dikarya</taxon>
        <taxon>Ascomycota</taxon>
        <taxon>Pezizomycotina</taxon>
        <taxon>Sordariomycetes</taxon>
        <taxon>Sordariomycetidae</taxon>
        <taxon>Ophiostomatales</taxon>
        <taxon>Ophiostomataceae</taxon>
        <taxon>Ophiostoma</taxon>
    </lineage>
</organism>
<feature type="coiled-coil region" evidence="1">
    <location>
        <begin position="172"/>
        <end position="304"/>
    </location>
</feature>
<feature type="compositionally biased region" description="Basic and acidic residues" evidence="2">
    <location>
        <begin position="575"/>
        <end position="599"/>
    </location>
</feature>
<dbReference type="VEuPathDB" id="FungiDB:F503_05488"/>
<gene>
    <name evidence="3" type="ORF">F503_05488</name>
</gene>
<feature type="compositionally biased region" description="Polar residues" evidence="2">
    <location>
        <begin position="806"/>
        <end position="824"/>
    </location>
</feature>
<evidence type="ECO:0000256" key="2">
    <source>
        <dbReference type="SAM" id="MobiDB-lite"/>
    </source>
</evidence>
<reference evidence="3 4" key="1">
    <citation type="journal article" date="2013" name="BMC Genomics">
        <title>The genome and transcriptome of the pine saprophyte Ophiostoma piceae, and a comparison with the bark beetle-associated pine pathogen Grosmannia clavigera.</title>
        <authorList>
            <person name="Haridas S."/>
            <person name="Wang Y."/>
            <person name="Lim L."/>
            <person name="Massoumi Alamouti S."/>
            <person name="Jackman S."/>
            <person name="Docking R."/>
            <person name="Robertson G."/>
            <person name="Birol I."/>
            <person name="Bohlmann J."/>
            <person name="Breuil C."/>
        </authorList>
    </citation>
    <scope>NUCLEOTIDE SEQUENCE [LARGE SCALE GENOMIC DNA]</scope>
    <source>
        <strain evidence="3 4">UAMH 11346</strain>
    </source>
</reference>
<dbReference type="OMA" id="KMDESFR"/>
<feature type="coiled-coil region" evidence="1">
    <location>
        <begin position="502"/>
        <end position="529"/>
    </location>
</feature>
<name>S3CUI8_OPHP1</name>
<dbReference type="EMBL" id="KE148146">
    <property type="protein sequence ID" value="EPE10393.1"/>
    <property type="molecule type" value="Genomic_DNA"/>
</dbReference>
<proteinExistence type="predicted"/>
<protein>
    <submittedName>
        <fullName evidence="3">Uncharacterized protein</fullName>
    </submittedName>
</protein>
<keyword evidence="4" id="KW-1185">Reference proteome</keyword>
<feature type="coiled-coil region" evidence="1">
    <location>
        <begin position="666"/>
        <end position="693"/>
    </location>
</feature>
<dbReference type="OrthoDB" id="4848543at2759"/>
<accession>S3CUI8</accession>
<dbReference type="HOGENOM" id="CLU_306962_0_0_1"/>
<evidence type="ECO:0000313" key="3">
    <source>
        <dbReference type="EMBL" id="EPE10393.1"/>
    </source>
</evidence>
<feature type="region of interest" description="Disordered" evidence="2">
    <location>
        <begin position="846"/>
        <end position="964"/>
    </location>
</feature>
<dbReference type="Proteomes" id="UP000016923">
    <property type="component" value="Unassembled WGS sequence"/>
</dbReference>
<evidence type="ECO:0000256" key="1">
    <source>
        <dbReference type="SAM" id="Coils"/>
    </source>
</evidence>
<sequence>MDDFRIPDTPIMAQSNPFDPYDGTSSVDITGLGVSVPVKSARLRGGELEIDTASTASAAQSRRCVPAHALQKASLYTEPNKCEKEPSRITYFSALTQRCDDHGRNVLICPTSNTTSKTTPRCSGDATKPVNYGAVFGRPHSQPWDNEAPARVAQNNGASQPGTVDAGYRGIQDAIATKFQDLEKQIEAQEHELTELRFSLNDANVATDALETDKRQLKQKNEDLERKLRKSGDKTTKLQQEVQRHQDSLKGAAKEQNRLQAEVANGEEKYKQEAKALTDARKTIKEITAQLEATQKEQQNFMQSTVGQNQRHMDASNKKISDLVSQLQLREAELQTQRDANIQLAQRIEDIPERNFQALSTCVKKVLEKLDNSKSEILTSEKSARLQSQEQVLGSISASDGHRKGMEESSQARLESIFSSLQDQLENQQVGILDAFSKKCRESDVLIDVCDKQETTSRNLATQLDEQLTMCREQSRHMQDTLCSLKKLEESPKEDPRMVAKIQVLQDQNGRLESEIKDKDTQITRLEEAYKERTSSILDATDGFVKEINQLNSSFREREVEYRRALDQASNLAGKEAKRSLDKARDEARNELQQERTKRQVLERDLRQAKEDCSVLEESNKRTQMSHEAAQKELNSAKLGNQAVTKHLEERAMALEAQIGRDTAIITKLKAALADKEMDYANLRSSMEAYNEKVHILIEHLRGWAQDYTHIGAIRSRLEMLGQMDQTCAATARIREAEQIDSVLALLRQYIARQNGREEKYDCGTGKGHTGPYVCSSDKDHEQRVADLSALLEAEVTSCNTVNYTSKDSLKTPANGTRTHQSSMKPPPVHNDRTFVVALEPDGSLVQSSPDIVSSPVPQRHRQIRRTTAANREEGHGLASPARTKASQRSGRKRSLNIAKQGETDTPCDLEPKTKRRHTETSAYFKNKGQGLGHEKMDNVVEEGDGPWDDISTSPPSFIKIEGM</sequence>